<keyword evidence="3" id="KW-0731">Sigma factor</keyword>
<dbReference type="Proteomes" id="UP000310477">
    <property type="component" value="Unassembled WGS sequence"/>
</dbReference>
<dbReference type="OrthoDB" id="1491902at2"/>
<evidence type="ECO:0000313" key="7">
    <source>
        <dbReference type="EMBL" id="TKC03153.1"/>
    </source>
</evidence>
<dbReference type="InterPro" id="IPR014284">
    <property type="entry name" value="RNA_pol_sigma-70_dom"/>
</dbReference>
<accession>A0A4U1C9N3</accession>
<reference evidence="7 8" key="1">
    <citation type="submission" date="2019-04" db="EMBL/GenBank/DDBJ databases">
        <title>Pedobacter sp. AR-2-6 sp. nov., isolated from Arctic soil.</title>
        <authorList>
            <person name="Dahal R.H."/>
            <person name="Kim D.-U."/>
        </authorList>
    </citation>
    <scope>NUCLEOTIDE SEQUENCE [LARGE SCALE GENOMIC DNA]</scope>
    <source>
        <strain evidence="7 8">AR-2-6</strain>
    </source>
</reference>
<evidence type="ECO:0000259" key="6">
    <source>
        <dbReference type="Pfam" id="PF08281"/>
    </source>
</evidence>
<proteinExistence type="inferred from homology"/>
<dbReference type="InterPro" id="IPR039425">
    <property type="entry name" value="RNA_pol_sigma-70-like"/>
</dbReference>
<dbReference type="InterPro" id="IPR007627">
    <property type="entry name" value="RNA_pol_sigma70_r2"/>
</dbReference>
<dbReference type="InterPro" id="IPR013324">
    <property type="entry name" value="RNA_pol_sigma_r3/r4-like"/>
</dbReference>
<gene>
    <name evidence="7" type="ORF">FA045_00870</name>
</gene>
<name>A0A4U1C9N3_9SPHI</name>
<dbReference type="SUPFAM" id="SSF88946">
    <property type="entry name" value="Sigma2 domain of RNA polymerase sigma factors"/>
    <property type="match status" value="1"/>
</dbReference>
<feature type="domain" description="RNA polymerase sigma factor 70 region 4 type 2" evidence="6">
    <location>
        <begin position="123"/>
        <end position="174"/>
    </location>
</feature>
<dbReference type="AlphaFoldDB" id="A0A4U1C9N3"/>
<dbReference type="InterPro" id="IPR036388">
    <property type="entry name" value="WH-like_DNA-bd_sf"/>
</dbReference>
<dbReference type="InterPro" id="IPR013325">
    <property type="entry name" value="RNA_pol_sigma_r2"/>
</dbReference>
<dbReference type="SUPFAM" id="SSF88659">
    <property type="entry name" value="Sigma3 and sigma4 domains of RNA polymerase sigma factors"/>
    <property type="match status" value="1"/>
</dbReference>
<evidence type="ECO:0000256" key="3">
    <source>
        <dbReference type="ARBA" id="ARBA00023082"/>
    </source>
</evidence>
<comment type="caution">
    <text evidence="7">The sequence shown here is derived from an EMBL/GenBank/DDBJ whole genome shotgun (WGS) entry which is preliminary data.</text>
</comment>
<evidence type="ECO:0000256" key="1">
    <source>
        <dbReference type="ARBA" id="ARBA00010641"/>
    </source>
</evidence>
<dbReference type="Gene3D" id="1.10.10.10">
    <property type="entry name" value="Winged helix-like DNA-binding domain superfamily/Winged helix DNA-binding domain"/>
    <property type="match status" value="1"/>
</dbReference>
<dbReference type="GO" id="GO:0006352">
    <property type="term" value="P:DNA-templated transcription initiation"/>
    <property type="evidence" value="ECO:0007669"/>
    <property type="project" value="InterPro"/>
</dbReference>
<dbReference type="CDD" id="cd06171">
    <property type="entry name" value="Sigma70_r4"/>
    <property type="match status" value="1"/>
</dbReference>
<dbReference type="Pfam" id="PF04542">
    <property type="entry name" value="Sigma70_r2"/>
    <property type="match status" value="1"/>
</dbReference>
<dbReference type="RefSeq" id="WP_136873482.1">
    <property type="nucleotide sequence ID" value="NZ_SWBO01000001.1"/>
</dbReference>
<keyword evidence="4" id="KW-0804">Transcription</keyword>
<sequence>MLKFEDVISGCAKNDNKSKEMVYKSFYGYLIAVILRYTNNKTEAEELVNDTFIKIFKSIHQFVPPKEMVTIERSFKAWTAKIASRTAIDFLRSRRSFLSIDDIDEHSQPITHINVITDLNVKDILKLLDDLPELHRLIFNLYEIEGFSHQEISKLINIPESSSRVYLVRAKQKLRELYAKTLISNYETN</sequence>
<evidence type="ECO:0000256" key="2">
    <source>
        <dbReference type="ARBA" id="ARBA00023015"/>
    </source>
</evidence>
<keyword evidence="8" id="KW-1185">Reference proteome</keyword>
<dbReference type="GO" id="GO:0003677">
    <property type="term" value="F:DNA binding"/>
    <property type="evidence" value="ECO:0007669"/>
    <property type="project" value="InterPro"/>
</dbReference>
<dbReference type="GO" id="GO:0016987">
    <property type="term" value="F:sigma factor activity"/>
    <property type="evidence" value="ECO:0007669"/>
    <property type="project" value="UniProtKB-KW"/>
</dbReference>
<keyword evidence="2" id="KW-0805">Transcription regulation</keyword>
<dbReference type="Pfam" id="PF08281">
    <property type="entry name" value="Sigma70_r4_2"/>
    <property type="match status" value="1"/>
</dbReference>
<feature type="domain" description="RNA polymerase sigma-70 region 2" evidence="5">
    <location>
        <begin position="23"/>
        <end position="95"/>
    </location>
</feature>
<dbReference type="PANTHER" id="PTHR43133:SF46">
    <property type="entry name" value="RNA POLYMERASE SIGMA-70 FACTOR ECF SUBFAMILY"/>
    <property type="match status" value="1"/>
</dbReference>
<dbReference type="EMBL" id="SWBO01000001">
    <property type="protein sequence ID" value="TKC03153.1"/>
    <property type="molecule type" value="Genomic_DNA"/>
</dbReference>
<dbReference type="InterPro" id="IPR013249">
    <property type="entry name" value="RNA_pol_sigma70_r4_t2"/>
</dbReference>
<evidence type="ECO:0000313" key="8">
    <source>
        <dbReference type="Proteomes" id="UP000310477"/>
    </source>
</evidence>
<dbReference type="PANTHER" id="PTHR43133">
    <property type="entry name" value="RNA POLYMERASE ECF-TYPE SIGMA FACTO"/>
    <property type="match status" value="1"/>
</dbReference>
<dbReference type="NCBIfam" id="TIGR02937">
    <property type="entry name" value="sigma70-ECF"/>
    <property type="match status" value="1"/>
</dbReference>
<comment type="similarity">
    <text evidence="1">Belongs to the sigma-70 factor family. ECF subfamily.</text>
</comment>
<evidence type="ECO:0000259" key="5">
    <source>
        <dbReference type="Pfam" id="PF04542"/>
    </source>
</evidence>
<organism evidence="7 8">
    <name type="scientific">Pedobacter cryotolerans</name>
    <dbReference type="NCBI Taxonomy" id="2571270"/>
    <lineage>
        <taxon>Bacteria</taxon>
        <taxon>Pseudomonadati</taxon>
        <taxon>Bacteroidota</taxon>
        <taxon>Sphingobacteriia</taxon>
        <taxon>Sphingobacteriales</taxon>
        <taxon>Sphingobacteriaceae</taxon>
        <taxon>Pedobacter</taxon>
    </lineage>
</organism>
<protein>
    <submittedName>
        <fullName evidence="7">RNA polymerase sigma factor</fullName>
    </submittedName>
</protein>
<evidence type="ECO:0000256" key="4">
    <source>
        <dbReference type="ARBA" id="ARBA00023163"/>
    </source>
</evidence>
<dbReference type="Gene3D" id="1.10.1740.10">
    <property type="match status" value="1"/>
</dbReference>